<proteinExistence type="predicted"/>
<name>A0A9W9F9L5_9EURO</name>
<evidence type="ECO:0000313" key="3">
    <source>
        <dbReference type="Proteomes" id="UP001141434"/>
    </source>
</evidence>
<keyword evidence="1" id="KW-0812">Transmembrane</keyword>
<dbReference type="AlphaFoldDB" id="A0A9W9F9L5"/>
<feature type="transmembrane region" description="Helical" evidence="1">
    <location>
        <begin position="77"/>
        <end position="100"/>
    </location>
</feature>
<keyword evidence="3" id="KW-1185">Reference proteome</keyword>
<accession>A0A9W9F9L5</accession>
<reference evidence="2" key="1">
    <citation type="submission" date="2022-11" db="EMBL/GenBank/DDBJ databases">
        <authorList>
            <person name="Petersen C."/>
        </authorList>
    </citation>
    <scope>NUCLEOTIDE SEQUENCE</scope>
    <source>
        <strain evidence="2">IBT 34128</strain>
    </source>
</reference>
<evidence type="ECO:0000256" key="1">
    <source>
        <dbReference type="SAM" id="Phobius"/>
    </source>
</evidence>
<sequence>MVGAQPAWYPLQRQVKPADDYRTEIPTAKISHPKPSRWEAIFRAFGLSIIYAKLHSHNEEQPKVAIWKSRRVALPKLLLHVIPVLGCSVLLWLNLSGYYLGTEITGIEGHNNAKLGAIQFAAKTHEITIMASLGMIVFSMVQNRIVSRPAAFGTVLSGLQFEKLSYLWSRELWEIISVEWSQPSGKLFIGTLLVAMFLAPTVGPSSAVLMVPRVDDLQAGGTDFWLNATREQLWPAEVSDSGVDPTCLVDEGKTTCPAAGWKGLGSAVFPAFEHLTPPGPYYSYIQFPGEVYLLGKYGFRSMFFNVRGYFDVTLASCPSAVVADSLALASMYWQHASECPSWRKHFNWWNRASWSVKGVQQPVTNVACIRMNLTDQLTAPHGVFAALGGGISFPVFDTYRWIGDISHYDPVNYTDPRLLSQVAERLTHSTHPELLWLPLNQTRFGNNSVGVIATFPPSEKFNTTNVISCEVDSRWLNANQKITREYKVDSTWTSKADFFYELIKNRARIPLLPRIQISPQWAKYVNPRLPLSNQTVFEQLLMASGLWNIQPEGESHILAPSDAALGDVVEAALAGMVNNGLANLSPMTSIQGTRPGDELCTDAWIDPLMPQGPSAFGKGGMFWNMDGIDTSNMTKFTMEVIVNGYAYSVKGATSIAAMVVMLVYCLMVIPHTIYVVRTGRSSSSWDSLPEIVALALQSRPTAALKNTGAGISTSAIFRAPVQVLGMERRLTLAFGDTQKGGTPVKENEAYE</sequence>
<reference evidence="2" key="2">
    <citation type="journal article" date="2023" name="IMA Fungus">
        <title>Comparative genomic study of the Penicillium genus elucidates a diverse pangenome and 15 lateral gene transfer events.</title>
        <authorList>
            <person name="Petersen C."/>
            <person name="Sorensen T."/>
            <person name="Nielsen M.R."/>
            <person name="Sondergaard T.E."/>
            <person name="Sorensen J.L."/>
            <person name="Fitzpatrick D.A."/>
            <person name="Frisvad J.C."/>
            <person name="Nielsen K.L."/>
        </authorList>
    </citation>
    <scope>NUCLEOTIDE SEQUENCE</scope>
    <source>
        <strain evidence="2">IBT 34128</strain>
    </source>
</reference>
<gene>
    <name evidence="2" type="ORF">NUU61_005484</name>
</gene>
<dbReference type="OrthoDB" id="5342924at2759"/>
<feature type="transmembrane region" description="Helical" evidence="1">
    <location>
        <begin position="655"/>
        <end position="676"/>
    </location>
</feature>
<protein>
    <submittedName>
        <fullName evidence="2">Uncharacterized protein</fullName>
    </submittedName>
</protein>
<dbReference type="EMBL" id="JAPMSZ010000007">
    <property type="protein sequence ID" value="KAJ5096128.1"/>
    <property type="molecule type" value="Genomic_DNA"/>
</dbReference>
<organism evidence="2 3">
    <name type="scientific">Penicillium alfredii</name>
    <dbReference type="NCBI Taxonomy" id="1506179"/>
    <lineage>
        <taxon>Eukaryota</taxon>
        <taxon>Fungi</taxon>
        <taxon>Dikarya</taxon>
        <taxon>Ascomycota</taxon>
        <taxon>Pezizomycotina</taxon>
        <taxon>Eurotiomycetes</taxon>
        <taxon>Eurotiomycetidae</taxon>
        <taxon>Eurotiales</taxon>
        <taxon>Aspergillaceae</taxon>
        <taxon>Penicillium</taxon>
    </lineage>
</organism>
<dbReference type="RefSeq" id="XP_056511679.1">
    <property type="nucleotide sequence ID" value="XM_056656066.1"/>
</dbReference>
<comment type="caution">
    <text evidence="2">The sequence shown here is derived from an EMBL/GenBank/DDBJ whole genome shotgun (WGS) entry which is preliminary data.</text>
</comment>
<dbReference type="GeneID" id="81395234"/>
<keyword evidence="1" id="KW-1133">Transmembrane helix</keyword>
<keyword evidence="1" id="KW-0472">Membrane</keyword>
<evidence type="ECO:0000313" key="2">
    <source>
        <dbReference type="EMBL" id="KAJ5096128.1"/>
    </source>
</evidence>
<dbReference type="Proteomes" id="UP001141434">
    <property type="component" value="Unassembled WGS sequence"/>
</dbReference>